<feature type="transmembrane region" description="Helical" evidence="5">
    <location>
        <begin position="54"/>
        <end position="73"/>
    </location>
</feature>
<comment type="subcellular location">
    <subcellularLocation>
        <location evidence="1">Cell membrane</location>
        <topology evidence="1">Multi-pass membrane protein</topology>
    </subcellularLocation>
</comment>
<feature type="transmembrane region" description="Helical" evidence="5">
    <location>
        <begin position="22"/>
        <end position="42"/>
    </location>
</feature>
<organism evidence="7 8">
    <name type="scientific">Promicromonospora alba</name>
    <dbReference type="NCBI Taxonomy" id="1616110"/>
    <lineage>
        <taxon>Bacteria</taxon>
        <taxon>Bacillati</taxon>
        <taxon>Actinomycetota</taxon>
        <taxon>Actinomycetes</taxon>
        <taxon>Micrococcales</taxon>
        <taxon>Promicromonosporaceae</taxon>
        <taxon>Promicromonospora</taxon>
    </lineage>
</organism>
<keyword evidence="8" id="KW-1185">Reference proteome</keyword>
<keyword evidence="2 5" id="KW-0812">Transmembrane</keyword>
<evidence type="ECO:0000256" key="4">
    <source>
        <dbReference type="ARBA" id="ARBA00023136"/>
    </source>
</evidence>
<dbReference type="InterPro" id="IPR036259">
    <property type="entry name" value="MFS_trans_sf"/>
</dbReference>
<feature type="transmembrane region" description="Helical" evidence="5">
    <location>
        <begin position="320"/>
        <end position="339"/>
    </location>
</feature>
<keyword evidence="3 5" id="KW-1133">Transmembrane helix</keyword>
<comment type="caution">
    <text evidence="7">The sequence shown here is derived from an EMBL/GenBank/DDBJ whole genome shotgun (WGS) entry which is preliminary data.</text>
</comment>
<evidence type="ECO:0000259" key="6">
    <source>
        <dbReference type="PROSITE" id="PS50850"/>
    </source>
</evidence>
<feature type="transmembrane region" description="Helical" evidence="5">
    <location>
        <begin position="265"/>
        <end position="284"/>
    </location>
</feature>
<dbReference type="PANTHER" id="PTHR23514:SF13">
    <property type="entry name" value="INNER MEMBRANE PROTEIN YBJJ"/>
    <property type="match status" value="1"/>
</dbReference>
<sequence>MSIIQTGGSDVAGGSGLTGARVAVAAAFFAQGFVFISLTTRLPRFLERWGLDEVTLSLLLLMMVLLAGVGSLVTEHVVRHSGSALMLRLGLLLMVVAVPALTLAPAVGIFAGAIAVYGIALGLVDATTNMQAVDLEHRYGRPILPSSHGYWTTGGISAAVIALATGHLSLTVGVFVAVVPLVIAFAPYLPRVAREPQGMPGMSYGGAGLTPPIASPVVAAAAGPIPWRPIWLVGSGLVVFYMADTAAAAWGPVLLSLDLGAPGNLVALASLPYLVASMLVRLAGGLLVTRFGVVPLLRIGAVVAFGALALVALAPSWQVAVAGFAVLGASIALVAPLSFSAAGRIAGVSADSATGGSATEPDRARTDAVIARFNQFNYAGALLGAVLTGFVGAFSLRVGFMLSAVLVLALIPLAPAFARGTLRRPESEPVTDPAAGH</sequence>
<evidence type="ECO:0000256" key="3">
    <source>
        <dbReference type="ARBA" id="ARBA00022989"/>
    </source>
</evidence>
<evidence type="ECO:0000256" key="1">
    <source>
        <dbReference type="ARBA" id="ARBA00004651"/>
    </source>
</evidence>
<feature type="transmembrane region" description="Helical" evidence="5">
    <location>
        <begin position="400"/>
        <end position="418"/>
    </location>
</feature>
<feature type="transmembrane region" description="Helical" evidence="5">
    <location>
        <begin position="376"/>
        <end position="394"/>
    </location>
</feature>
<dbReference type="SUPFAM" id="SSF103473">
    <property type="entry name" value="MFS general substrate transporter"/>
    <property type="match status" value="1"/>
</dbReference>
<dbReference type="InterPro" id="IPR020846">
    <property type="entry name" value="MFS_dom"/>
</dbReference>
<evidence type="ECO:0000313" key="7">
    <source>
        <dbReference type="EMBL" id="MFC4628361.1"/>
    </source>
</evidence>
<gene>
    <name evidence="7" type="ORF">ACFO6V_08960</name>
</gene>
<feature type="transmembrane region" description="Helical" evidence="5">
    <location>
        <begin position="296"/>
        <end position="314"/>
    </location>
</feature>
<dbReference type="Proteomes" id="UP001596011">
    <property type="component" value="Unassembled WGS sequence"/>
</dbReference>
<dbReference type="EMBL" id="JBHSFI010000003">
    <property type="protein sequence ID" value="MFC4628361.1"/>
    <property type="molecule type" value="Genomic_DNA"/>
</dbReference>
<accession>A0ABV9HDG0</accession>
<evidence type="ECO:0000256" key="2">
    <source>
        <dbReference type="ARBA" id="ARBA00022692"/>
    </source>
</evidence>
<dbReference type="Gene3D" id="1.20.1250.20">
    <property type="entry name" value="MFS general substrate transporter like domains"/>
    <property type="match status" value="2"/>
</dbReference>
<evidence type="ECO:0000313" key="8">
    <source>
        <dbReference type="Proteomes" id="UP001596011"/>
    </source>
</evidence>
<feature type="transmembrane region" description="Helical" evidence="5">
    <location>
        <begin position="85"/>
        <end position="103"/>
    </location>
</feature>
<dbReference type="PANTHER" id="PTHR23514">
    <property type="entry name" value="BYPASS OF STOP CODON PROTEIN 6"/>
    <property type="match status" value="1"/>
</dbReference>
<feature type="transmembrane region" description="Helical" evidence="5">
    <location>
        <begin position="172"/>
        <end position="189"/>
    </location>
</feature>
<reference evidence="8" key="1">
    <citation type="journal article" date="2019" name="Int. J. Syst. Evol. Microbiol.">
        <title>The Global Catalogue of Microorganisms (GCM) 10K type strain sequencing project: providing services to taxonomists for standard genome sequencing and annotation.</title>
        <authorList>
            <consortium name="The Broad Institute Genomics Platform"/>
            <consortium name="The Broad Institute Genome Sequencing Center for Infectious Disease"/>
            <person name="Wu L."/>
            <person name="Ma J."/>
        </authorList>
    </citation>
    <scope>NUCLEOTIDE SEQUENCE [LARGE SCALE GENOMIC DNA]</scope>
    <source>
        <strain evidence="8">CCUG 42722</strain>
    </source>
</reference>
<evidence type="ECO:0000256" key="5">
    <source>
        <dbReference type="SAM" id="Phobius"/>
    </source>
</evidence>
<name>A0ABV9HDG0_9MICO</name>
<feature type="domain" description="Major facilitator superfamily (MFS) profile" evidence="6">
    <location>
        <begin position="229"/>
        <end position="437"/>
    </location>
</feature>
<feature type="transmembrane region" description="Helical" evidence="5">
    <location>
        <begin position="230"/>
        <end position="253"/>
    </location>
</feature>
<dbReference type="RefSeq" id="WP_377134375.1">
    <property type="nucleotide sequence ID" value="NZ_JBHSFI010000003.1"/>
</dbReference>
<keyword evidence="4 5" id="KW-0472">Membrane</keyword>
<protein>
    <submittedName>
        <fullName evidence="7">MFS transporter</fullName>
    </submittedName>
</protein>
<proteinExistence type="predicted"/>
<dbReference type="PROSITE" id="PS50850">
    <property type="entry name" value="MFS"/>
    <property type="match status" value="1"/>
</dbReference>
<dbReference type="InterPro" id="IPR051788">
    <property type="entry name" value="MFS_Transporter"/>
</dbReference>